<evidence type="ECO:0000313" key="1">
    <source>
        <dbReference type="EMBL" id="MDN4012266.1"/>
    </source>
</evidence>
<organism evidence="1 2">
    <name type="scientific">Chryseobacterium gambrini</name>
    <dbReference type="NCBI Taxonomy" id="373672"/>
    <lineage>
        <taxon>Bacteria</taxon>
        <taxon>Pseudomonadati</taxon>
        <taxon>Bacteroidota</taxon>
        <taxon>Flavobacteriia</taxon>
        <taxon>Flavobacteriales</taxon>
        <taxon>Weeksellaceae</taxon>
        <taxon>Chryseobacterium group</taxon>
        <taxon>Chryseobacterium</taxon>
    </lineage>
</organism>
<dbReference type="AlphaFoldDB" id="A0AAJ1R1Q8"/>
<proteinExistence type="predicted"/>
<gene>
    <name evidence="1" type="ORF">QX233_07345</name>
</gene>
<comment type="caution">
    <text evidence="1">The sequence shown here is derived from an EMBL/GenBank/DDBJ whole genome shotgun (WGS) entry which is preliminary data.</text>
</comment>
<reference evidence="1" key="1">
    <citation type="submission" date="2023-06" db="EMBL/GenBank/DDBJ databases">
        <title>Two Chryseobacterium gambrini strains from China.</title>
        <authorList>
            <person name="Zeng J."/>
            <person name="Wu Y."/>
        </authorList>
    </citation>
    <scope>NUCLEOTIDE SEQUENCE</scope>
    <source>
        <strain evidence="1">SQ219</strain>
    </source>
</reference>
<name>A0AAJ1R1Q8_9FLAO</name>
<dbReference type="RefSeq" id="WP_214587670.1">
    <property type="nucleotide sequence ID" value="NZ_JAUHGV010000006.1"/>
</dbReference>
<dbReference type="EMBL" id="JAUHGV010000006">
    <property type="protein sequence ID" value="MDN4012266.1"/>
    <property type="molecule type" value="Genomic_DNA"/>
</dbReference>
<protein>
    <submittedName>
        <fullName evidence="1">Uncharacterized protein</fullName>
    </submittedName>
</protein>
<dbReference type="Proteomes" id="UP001225933">
    <property type="component" value="Unassembled WGS sequence"/>
</dbReference>
<sequence length="143" mass="16991">MENYICYLRENKKDIHLIQMLSNIFQCEEELIGNLLNTYNFKIKFENRLLDNVSEFCTELNVYVDNNTNSIVFFNNFLFGFEVSKYLNEDILVSNQGDDPYQWILVSNNQFYIVEEIDNENYGIDLQESRVKISYNEAMDISS</sequence>
<accession>A0AAJ1R1Q8</accession>
<evidence type="ECO:0000313" key="2">
    <source>
        <dbReference type="Proteomes" id="UP001225933"/>
    </source>
</evidence>